<keyword evidence="3" id="KW-0067">ATP-binding</keyword>
<dbReference type="Pfam" id="PF02518">
    <property type="entry name" value="HATPase_c"/>
    <property type="match status" value="1"/>
</dbReference>
<dbReference type="PROSITE" id="PS50109">
    <property type="entry name" value="HIS_KIN"/>
    <property type="match status" value="1"/>
</dbReference>
<dbReference type="EMBL" id="JARFID010000277">
    <property type="protein sequence ID" value="MDE8697788.1"/>
    <property type="molecule type" value="Genomic_DNA"/>
</dbReference>
<dbReference type="SUPFAM" id="SSF55874">
    <property type="entry name" value="ATPase domain of HSP90 chaperone/DNA topoisomerase II/histidine kinase"/>
    <property type="match status" value="1"/>
</dbReference>
<keyword evidence="1" id="KW-0597">Phosphoprotein</keyword>
<dbReference type="InterPro" id="IPR003594">
    <property type="entry name" value="HATPase_dom"/>
</dbReference>
<dbReference type="Proteomes" id="UP001221924">
    <property type="component" value="Unassembled WGS sequence"/>
</dbReference>
<dbReference type="InterPro" id="IPR005467">
    <property type="entry name" value="His_kinase_dom"/>
</dbReference>
<dbReference type="RefSeq" id="WP_275202895.1">
    <property type="nucleotide sequence ID" value="NZ_JARFID010000277.1"/>
</dbReference>
<dbReference type="InterPro" id="IPR036890">
    <property type="entry name" value="HATPase_C_sf"/>
</dbReference>
<feature type="domain" description="Histidine kinase" evidence="2">
    <location>
        <begin position="1"/>
        <end position="99"/>
    </location>
</feature>
<dbReference type="PANTHER" id="PTHR43547:SF2">
    <property type="entry name" value="HYBRID SIGNAL TRANSDUCTION HISTIDINE KINASE C"/>
    <property type="match status" value="1"/>
</dbReference>
<dbReference type="PANTHER" id="PTHR43547">
    <property type="entry name" value="TWO-COMPONENT HISTIDINE KINASE"/>
    <property type="match status" value="1"/>
</dbReference>
<evidence type="ECO:0000259" key="2">
    <source>
        <dbReference type="PROSITE" id="PS50109"/>
    </source>
</evidence>
<name>A0AAW6MCE0_9BACE</name>
<dbReference type="AlphaFoldDB" id="A0AAW6MCE0"/>
<keyword evidence="3" id="KW-0547">Nucleotide-binding</keyword>
<evidence type="ECO:0000313" key="4">
    <source>
        <dbReference type="Proteomes" id="UP001221924"/>
    </source>
</evidence>
<comment type="caution">
    <text evidence="3">The sequence shown here is derived from an EMBL/GenBank/DDBJ whole genome shotgun (WGS) entry which is preliminary data.</text>
</comment>
<accession>A0AAW6MCE0</accession>
<dbReference type="Gene3D" id="3.30.565.10">
    <property type="entry name" value="Histidine kinase-like ATPase, C-terminal domain"/>
    <property type="match status" value="1"/>
</dbReference>
<dbReference type="GO" id="GO:0005524">
    <property type="term" value="F:ATP binding"/>
    <property type="evidence" value="ECO:0007669"/>
    <property type="project" value="UniProtKB-KW"/>
</dbReference>
<reference evidence="3" key="1">
    <citation type="submission" date="2023-03" db="EMBL/GenBank/DDBJ databases">
        <title>DFI Biobank Strains.</title>
        <authorList>
            <person name="Mostad J."/>
            <person name="Paddock L."/>
            <person name="Medina S."/>
            <person name="Waligurski E."/>
            <person name="Barat B."/>
            <person name="Smith R."/>
            <person name="Burgo V."/>
            <person name="Metcalfe C."/>
            <person name="Woodson C."/>
            <person name="Sundararajan A."/>
            <person name="Ramaswamy R."/>
            <person name="Lin H."/>
            <person name="Pamer E.G."/>
        </authorList>
    </citation>
    <scope>NUCLEOTIDE SEQUENCE</scope>
    <source>
        <strain evidence="3">DFI.9.5</strain>
    </source>
</reference>
<proteinExistence type="predicted"/>
<feature type="non-terminal residue" evidence="3">
    <location>
        <position position="99"/>
    </location>
</feature>
<protein>
    <submittedName>
        <fullName evidence="3">ATP-binding protein</fullName>
    </submittedName>
</protein>
<dbReference type="GO" id="GO:0000155">
    <property type="term" value="F:phosphorelay sensor kinase activity"/>
    <property type="evidence" value="ECO:0007669"/>
    <property type="project" value="TreeGrafter"/>
</dbReference>
<gene>
    <name evidence="3" type="ORF">PZH42_27415</name>
</gene>
<evidence type="ECO:0000256" key="1">
    <source>
        <dbReference type="ARBA" id="ARBA00022553"/>
    </source>
</evidence>
<organism evidence="3 4">
    <name type="scientific">Bacteroides cellulosilyticus</name>
    <dbReference type="NCBI Taxonomy" id="246787"/>
    <lineage>
        <taxon>Bacteria</taxon>
        <taxon>Pseudomonadati</taxon>
        <taxon>Bacteroidota</taxon>
        <taxon>Bacteroidia</taxon>
        <taxon>Bacteroidales</taxon>
        <taxon>Bacteroidaceae</taxon>
        <taxon>Bacteroides</taxon>
    </lineage>
</organism>
<evidence type="ECO:0000313" key="3">
    <source>
        <dbReference type="EMBL" id="MDE8697788.1"/>
    </source>
</evidence>
<sequence length="99" mass="11622">MAHKRHIEFQLNCNFNSFVMYTDVDILEKILFNLLSNAFKYTSNEKRIILSVTGEKDHLYLQVKYEGRGINAQKNNQLFTRFETLDEADPNLSTDRCLS</sequence>